<keyword evidence="4" id="KW-1185">Reference proteome</keyword>
<evidence type="ECO:0000259" key="2">
    <source>
        <dbReference type="Pfam" id="PF12090"/>
    </source>
</evidence>
<dbReference type="OrthoDB" id="1932706at2759"/>
<gene>
    <name evidence="3" type="ORF">CC78DRAFT_567762</name>
</gene>
<feature type="region of interest" description="Disordered" evidence="1">
    <location>
        <begin position="922"/>
        <end position="945"/>
    </location>
</feature>
<feature type="compositionally biased region" description="Basic and acidic residues" evidence="1">
    <location>
        <begin position="409"/>
        <end position="423"/>
    </location>
</feature>
<feature type="region of interest" description="Disordered" evidence="1">
    <location>
        <begin position="1"/>
        <end position="46"/>
    </location>
</feature>
<feature type="compositionally biased region" description="Low complexity" evidence="1">
    <location>
        <begin position="424"/>
        <end position="435"/>
    </location>
</feature>
<feature type="compositionally biased region" description="Polar residues" evidence="1">
    <location>
        <begin position="506"/>
        <end position="518"/>
    </location>
</feature>
<dbReference type="InterPro" id="IPR046468">
    <property type="entry name" value="Spt20-like_SEP"/>
</dbReference>
<reference evidence="4" key="1">
    <citation type="journal article" date="2020" name="Stud. Mycol.">
        <title>101 Dothideomycetes genomes: A test case for predicting lifestyles and emergence of pathogens.</title>
        <authorList>
            <person name="Haridas S."/>
            <person name="Albert R."/>
            <person name="Binder M."/>
            <person name="Bloem J."/>
            <person name="LaButti K."/>
            <person name="Salamov A."/>
            <person name="Andreopoulos B."/>
            <person name="Baker S."/>
            <person name="Barry K."/>
            <person name="Bills G."/>
            <person name="Bluhm B."/>
            <person name="Cannon C."/>
            <person name="Castanera R."/>
            <person name="Culley D."/>
            <person name="Daum C."/>
            <person name="Ezra D."/>
            <person name="Gonzalez J."/>
            <person name="Henrissat B."/>
            <person name="Kuo A."/>
            <person name="Liang C."/>
            <person name="Lipzen A."/>
            <person name="Lutzoni F."/>
            <person name="Magnuson J."/>
            <person name="Mondo S."/>
            <person name="Nolan M."/>
            <person name="Ohm R."/>
            <person name="Pangilinan J."/>
            <person name="Park H.-J."/>
            <person name="Ramirez L."/>
            <person name="Alfaro M."/>
            <person name="Sun H."/>
            <person name="Tritt A."/>
            <person name="Yoshinaga Y."/>
            <person name="Zwiers L.-H."/>
            <person name="Turgeon B."/>
            <person name="Goodwin S."/>
            <person name="Spatafora J."/>
            <person name="Crous P."/>
            <person name="Grigoriev I."/>
        </authorList>
    </citation>
    <scope>NUCLEOTIDE SEQUENCE [LARGE SCALE GENOMIC DNA]</scope>
    <source>
        <strain evidence="4">CBS 304.66</strain>
    </source>
</reference>
<name>A0A9P4N0Q4_9PLEO</name>
<dbReference type="Proteomes" id="UP000800093">
    <property type="component" value="Unassembled WGS sequence"/>
</dbReference>
<sequence>MSAAAVTARPSQALRQRRESQRPGLTRASTTKASNMENGSAKEDPKRYVYKQQDILAKFNGKPPSLRVYLHANHFRLNDSQESLPYHSPMRELLQHIRLKTVPHNMLSDFYESGVPFYDNCLIVEVHDSRSGSIKPKEDSSNTPNGNSTKPFSIHNYNNFITPSPHVAYPNKTPAKANQVDGQNKGTLGVDSAKENKDANKENMPAPGQPASQKQPTKERVYTVVLFPTPQSHMVDLQLLATTPVPDLQTYRKMQAQGKAVGNPPTPLTAVPPTPTLPTGRSPKRQKMVIDETNAHEFESVVLDAICPKLYLEPTKTLEESTALIQAMTHPNNQNSPPTRKTRKRTTAELAADEAEAADLQRFMLAGDEFQAVKTAAATGGDEAQPAVRAGANFQTFSRFKTLAHIKVQHEEREREKREEEARQAQLKRQAQAEAEAQKRRELEASRHAEQNQAMMQQRQEQMLRQQQQQAALQQEQAMRAASQAQQMANAPAAQATPQSATQPQFSSPVGRQNTPMVSSPMVAAHSSHPMGGTPMAATASNHGAGSPPRPPSAVSHHPVNMARTASQQHNLLSRTGTPQVPQGTPVMGTAMPARNVSATPQPRLNQGSPTVPIQGGTPIMMQTSHNASGMTPEQIQMARNMQNRMRAQAMGQNAQMSPNNMSANQMAVMKARAHVAREGIPQGQNQQAYMQMLAQRYLQEITQQQQQQHMAANMSPQNAQMRPDGMPHAGMPNQASMSVANMNANQLKMQYQSRKTQLLQNFGTLQNIPPNHMQQMRQLEMAIQARERQEQQAAQASGQMQMNQAIQGQMNMGGQTPQNPMQMQQYQAALQQQRAQQQRAQQLRMMQQQGMGGGQMQQNMMNNMNMQNINVGNMGNMGGMQGMNMANMGNMGGMQGMGNMGGMQNMQQMQQQQMMRMMQAQAQMRAGQQRPGGGDGSGMDWSGV</sequence>
<protein>
    <recommendedName>
        <fullName evidence="2">Spt20-like SEP domain-containing protein</fullName>
    </recommendedName>
</protein>
<dbReference type="Pfam" id="PF12090">
    <property type="entry name" value="Spt20_SEP"/>
    <property type="match status" value="1"/>
</dbReference>
<evidence type="ECO:0000256" key="1">
    <source>
        <dbReference type="SAM" id="MobiDB-lite"/>
    </source>
</evidence>
<dbReference type="EMBL" id="ML986610">
    <property type="protein sequence ID" value="KAF2265185.1"/>
    <property type="molecule type" value="Genomic_DNA"/>
</dbReference>
<feature type="compositionally biased region" description="Basic and acidic residues" evidence="1">
    <location>
        <begin position="129"/>
        <end position="140"/>
    </location>
</feature>
<evidence type="ECO:0000313" key="3">
    <source>
        <dbReference type="EMBL" id="KAF2265185.1"/>
    </source>
</evidence>
<feature type="region of interest" description="Disordered" evidence="1">
    <location>
        <begin position="258"/>
        <end position="284"/>
    </location>
</feature>
<feature type="domain" description="Spt20-like SEP" evidence="2">
    <location>
        <begin position="62"/>
        <end position="326"/>
    </location>
</feature>
<feature type="compositionally biased region" description="Pro residues" evidence="1">
    <location>
        <begin position="264"/>
        <end position="276"/>
    </location>
</feature>
<feature type="compositionally biased region" description="Basic and acidic residues" evidence="1">
    <location>
        <begin position="192"/>
        <end position="201"/>
    </location>
</feature>
<feature type="compositionally biased region" description="Polar residues" evidence="1">
    <location>
        <begin position="141"/>
        <end position="162"/>
    </location>
</feature>
<organism evidence="3 4">
    <name type="scientific">Lojkania enalia</name>
    <dbReference type="NCBI Taxonomy" id="147567"/>
    <lineage>
        <taxon>Eukaryota</taxon>
        <taxon>Fungi</taxon>
        <taxon>Dikarya</taxon>
        <taxon>Ascomycota</taxon>
        <taxon>Pezizomycotina</taxon>
        <taxon>Dothideomycetes</taxon>
        <taxon>Pleosporomycetidae</taxon>
        <taxon>Pleosporales</taxon>
        <taxon>Pleosporales incertae sedis</taxon>
        <taxon>Lojkania</taxon>
    </lineage>
</organism>
<feature type="region of interest" description="Disordered" evidence="1">
    <location>
        <begin position="129"/>
        <end position="217"/>
    </location>
</feature>
<evidence type="ECO:0000313" key="4">
    <source>
        <dbReference type="Proteomes" id="UP000800093"/>
    </source>
</evidence>
<feature type="compositionally biased region" description="Low complexity" evidence="1">
    <location>
        <begin position="451"/>
        <end position="505"/>
    </location>
</feature>
<proteinExistence type="predicted"/>
<feature type="region of interest" description="Disordered" evidence="1">
    <location>
        <begin position="409"/>
        <end position="557"/>
    </location>
</feature>
<accession>A0A9P4N0Q4</accession>
<feature type="compositionally biased region" description="Basic and acidic residues" evidence="1">
    <location>
        <begin position="436"/>
        <end position="450"/>
    </location>
</feature>
<dbReference type="AlphaFoldDB" id="A0A9P4N0Q4"/>
<comment type="caution">
    <text evidence="3">The sequence shown here is derived from an EMBL/GenBank/DDBJ whole genome shotgun (WGS) entry which is preliminary data.</text>
</comment>
<feature type="compositionally biased region" description="Polar residues" evidence="1">
    <location>
        <begin position="27"/>
        <end position="38"/>
    </location>
</feature>